<name>A0A5B2TUA3_9FLAO</name>
<dbReference type="HAMAP" id="MF_00170">
    <property type="entry name" value="Rib_5P_isom_A"/>
    <property type="match status" value="1"/>
</dbReference>
<dbReference type="PANTHER" id="PTHR11934:SF0">
    <property type="entry name" value="RIBOSE-5-PHOSPHATE ISOMERASE"/>
    <property type="match status" value="1"/>
</dbReference>
<dbReference type="GO" id="GO:0009052">
    <property type="term" value="P:pentose-phosphate shunt, non-oxidative branch"/>
    <property type="evidence" value="ECO:0007669"/>
    <property type="project" value="UniProtKB-UniRule"/>
</dbReference>
<dbReference type="EC" id="5.3.1.6" evidence="3"/>
<evidence type="ECO:0000256" key="1">
    <source>
        <dbReference type="ARBA" id="ARBA00001713"/>
    </source>
</evidence>
<comment type="function">
    <text evidence="3">Catalyzes the reversible conversion of ribose-5-phosphate to ribulose 5-phosphate.</text>
</comment>
<dbReference type="Pfam" id="PF06026">
    <property type="entry name" value="Rib_5-P_isom_A"/>
    <property type="match status" value="1"/>
</dbReference>
<organism evidence="4 5">
    <name type="scientific">Maribacter flavus</name>
    <dbReference type="NCBI Taxonomy" id="1658664"/>
    <lineage>
        <taxon>Bacteria</taxon>
        <taxon>Pseudomonadati</taxon>
        <taxon>Bacteroidota</taxon>
        <taxon>Flavobacteriia</taxon>
        <taxon>Flavobacteriales</taxon>
        <taxon>Flavobacteriaceae</taxon>
        <taxon>Maribacter</taxon>
    </lineage>
</organism>
<feature type="binding site" evidence="3">
    <location>
        <position position="123"/>
    </location>
    <ligand>
        <name>substrate</name>
    </ligand>
</feature>
<comment type="pathway">
    <text evidence="3">Carbohydrate degradation; pentose phosphate pathway; D-ribose 5-phosphate from D-ribulose 5-phosphate (non-oxidative stage): step 1/1.</text>
</comment>
<feature type="binding site" evidence="3">
    <location>
        <begin position="28"/>
        <end position="31"/>
    </location>
    <ligand>
        <name>substrate</name>
    </ligand>
</feature>
<proteinExistence type="inferred from homology"/>
<accession>A0A5B2TUA3</accession>
<evidence type="ECO:0000256" key="3">
    <source>
        <dbReference type="HAMAP-Rule" id="MF_00170"/>
    </source>
</evidence>
<dbReference type="SUPFAM" id="SSF75445">
    <property type="entry name" value="D-ribose-5-phosphate isomerase (RpiA), lid domain"/>
    <property type="match status" value="1"/>
</dbReference>
<dbReference type="CDD" id="cd01398">
    <property type="entry name" value="RPI_A"/>
    <property type="match status" value="1"/>
</dbReference>
<dbReference type="RefSeq" id="WP_154920062.1">
    <property type="nucleotide sequence ID" value="NZ_VUOE01000002.1"/>
</dbReference>
<dbReference type="GO" id="GO:0006014">
    <property type="term" value="P:D-ribose metabolic process"/>
    <property type="evidence" value="ECO:0007669"/>
    <property type="project" value="TreeGrafter"/>
</dbReference>
<dbReference type="FunFam" id="3.40.50.1360:FF:000001">
    <property type="entry name" value="Ribose-5-phosphate isomerase A"/>
    <property type="match status" value="1"/>
</dbReference>
<dbReference type="InterPro" id="IPR020672">
    <property type="entry name" value="Ribose5P_isomerase_typA_subgr"/>
</dbReference>
<dbReference type="PANTHER" id="PTHR11934">
    <property type="entry name" value="RIBOSE-5-PHOSPHATE ISOMERASE"/>
    <property type="match status" value="1"/>
</dbReference>
<comment type="subunit">
    <text evidence="3">Homodimer.</text>
</comment>
<evidence type="ECO:0000256" key="2">
    <source>
        <dbReference type="ARBA" id="ARBA00023235"/>
    </source>
</evidence>
<reference evidence="4 5" key="1">
    <citation type="submission" date="2019-09" db="EMBL/GenBank/DDBJ databases">
        <authorList>
            <person name="Khan S.A."/>
            <person name="Jeon C.O."/>
            <person name="Chun B.H."/>
            <person name="Jeong S.E."/>
        </authorList>
    </citation>
    <scope>NUCLEOTIDE SEQUENCE [LARGE SCALE GENOMIC DNA]</scope>
    <source>
        <strain evidence="4 5">KCTC 42508</strain>
    </source>
</reference>
<dbReference type="Gene3D" id="3.40.50.1360">
    <property type="match status" value="1"/>
</dbReference>
<gene>
    <name evidence="3 4" type="primary">rpiA</name>
    <name evidence="4" type="ORF">F0361_15795</name>
</gene>
<dbReference type="EMBL" id="VUOE01000002">
    <property type="protein sequence ID" value="KAA2217405.1"/>
    <property type="molecule type" value="Genomic_DNA"/>
</dbReference>
<comment type="catalytic activity">
    <reaction evidence="1 3">
        <text>aldehydo-D-ribose 5-phosphate = D-ribulose 5-phosphate</text>
        <dbReference type="Rhea" id="RHEA:14657"/>
        <dbReference type="ChEBI" id="CHEBI:58121"/>
        <dbReference type="ChEBI" id="CHEBI:58273"/>
        <dbReference type="EC" id="5.3.1.6"/>
    </reaction>
</comment>
<keyword evidence="2 3" id="KW-0413">Isomerase</keyword>
<dbReference type="Gene3D" id="3.30.70.260">
    <property type="match status" value="1"/>
</dbReference>
<comment type="caution">
    <text evidence="4">The sequence shown here is derived from an EMBL/GenBank/DDBJ whole genome shotgun (WGS) entry which is preliminary data.</text>
</comment>
<comment type="similarity">
    <text evidence="3">Belongs to the ribose 5-phosphate isomerase family.</text>
</comment>
<evidence type="ECO:0000313" key="5">
    <source>
        <dbReference type="Proteomes" id="UP000323188"/>
    </source>
</evidence>
<dbReference type="NCBIfam" id="TIGR00021">
    <property type="entry name" value="rpiA"/>
    <property type="match status" value="1"/>
</dbReference>
<feature type="binding site" evidence="3">
    <location>
        <begin position="83"/>
        <end position="86"/>
    </location>
    <ligand>
        <name>substrate</name>
    </ligand>
</feature>
<evidence type="ECO:0000313" key="4">
    <source>
        <dbReference type="EMBL" id="KAA2217405.1"/>
    </source>
</evidence>
<dbReference type="NCBIfam" id="NF001924">
    <property type="entry name" value="PRK00702.1"/>
    <property type="match status" value="1"/>
</dbReference>
<feature type="active site" description="Proton acceptor" evidence="3">
    <location>
        <position position="105"/>
    </location>
</feature>
<dbReference type="GO" id="GO:0005829">
    <property type="term" value="C:cytosol"/>
    <property type="evidence" value="ECO:0007669"/>
    <property type="project" value="TreeGrafter"/>
</dbReference>
<dbReference type="Proteomes" id="UP000323188">
    <property type="component" value="Unassembled WGS sequence"/>
</dbReference>
<dbReference type="AlphaFoldDB" id="A0A5B2TUA3"/>
<dbReference type="SUPFAM" id="SSF100950">
    <property type="entry name" value="NagB/RpiA/CoA transferase-like"/>
    <property type="match status" value="1"/>
</dbReference>
<dbReference type="UniPathway" id="UPA00115">
    <property type="reaction ID" value="UER00412"/>
</dbReference>
<feature type="binding site" evidence="3">
    <location>
        <begin position="96"/>
        <end position="99"/>
    </location>
    <ligand>
        <name>substrate</name>
    </ligand>
</feature>
<dbReference type="GO" id="GO:0004751">
    <property type="term" value="F:ribose-5-phosphate isomerase activity"/>
    <property type="evidence" value="ECO:0007669"/>
    <property type="project" value="UniProtKB-UniRule"/>
</dbReference>
<sequence length="225" mass="24613">MNLETEKRLAATEAVKFVKDGMTVGLGSGSTSAYMIRILGEKVENGLKIKGVPSSEKTAALAREMGIPLVSLDDVKRIDINLDGADEFDPQMRLIKGGGGALLREKIIAHNSKVNIIITDSSKQVERLGKFKLPVETIPFATNKIISELEDMGLKPIPRKANGALYVTDENNYIVDVDIWEHNDLETLGYNLIRIPGIVETGLFLNTADMIIMGKGDAVTVFQKK</sequence>
<protein>
    <recommendedName>
        <fullName evidence="3">Ribose-5-phosphate isomerase A</fullName>
        <ecNumber evidence="3">5.3.1.6</ecNumber>
    </recommendedName>
    <alternativeName>
        <fullName evidence="3">Phosphoriboisomerase A</fullName>
        <shortName evidence="3">PRI</shortName>
    </alternativeName>
</protein>
<dbReference type="InterPro" id="IPR004788">
    <property type="entry name" value="Ribose5P_isomerase_type_A"/>
</dbReference>
<dbReference type="InterPro" id="IPR037171">
    <property type="entry name" value="NagB/RpiA_transferase-like"/>
</dbReference>